<evidence type="ECO:0000313" key="2">
    <source>
        <dbReference type="EMBL" id="KDO46842.1"/>
    </source>
</evidence>
<keyword evidence="3" id="KW-1185">Reference proteome</keyword>
<protein>
    <submittedName>
        <fullName evidence="2">Uncharacterized protein</fullName>
    </submittedName>
</protein>
<keyword evidence="1" id="KW-0472">Membrane</keyword>
<sequence length="69" mass="7660">MIDVDPNTGNTGKYTARRFPTGSFLESTETFVNVESLTAAHFKLLASSYQMVMFMSPCTIYLLLTVVSD</sequence>
<gene>
    <name evidence="2" type="ORF">CISIN_1g035263mg</name>
</gene>
<organism evidence="2 3">
    <name type="scientific">Citrus sinensis</name>
    <name type="common">Sweet orange</name>
    <name type="synonym">Citrus aurantium var. sinensis</name>
    <dbReference type="NCBI Taxonomy" id="2711"/>
    <lineage>
        <taxon>Eukaryota</taxon>
        <taxon>Viridiplantae</taxon>
        <taxon>Streptophyta</taxon>
        <taxon>Embryophyta</taxon>
        <taxon>Tracheophyta</taxon>
        <taxon>Spermatophyta</taxon>
        <taxon>Magnoliopsida</taxon>
        <taxon>eudicotyledons</taxon>
        <taxon>Gunneridae</taxon>
        <taxon>Pentapetalae</taxon>
        <taxon>rosids</taxon>
        <taxon>malvids</taxon>
        <taxon>Sapindales</taxon>
        <taxon>Rutaceae</taxon>
        <taxon>Aurantioideae</taxon>
        <taxon>Citrus</taxon>
    </lineage>
</organism>
<accession>A0A067E6I4</accession>
<name>A0A067E6I4_CITSI</name>
<evidence type="ECO:0000313" key="3">
    <source>
        <dbReference type="Proteomes" id="UP000027120"/>
    </source>
</evidence>
<feature type="transmembrane region" description="Helical" evidence="1">
    <location>
        <begin position="48"/>
        <end position="67"/>
    </location>
</feature>
<evidence type="ECO:0000256" key="1">
    <source>
        <dbReference type="SAM" id="Phobius"/>
    </source>
</evidence>
<keyword evidence="1" id="KW-1133">Transmembrane helix</keyword>
<keyword evidence="1" id="KW-0812">Transmembrane</keyword>
<dbReference type="AlphaFoldDB" id="A0A067E6I4"/>
<dbReference type="Proteomes" id="UP000027120">
    <property type="component" value="Unassembled WGS sequence"/>
</dbReference>
<dbReference type="EMBL" id="KK785198">
    <property type="protein sequence ID" value="KDO46842.1"/>
    <property type="molecule type" value="Genomic_DNA"/>
</dbReference>
<proteinExistence type="predicted"/>
<reference evidence="2 3" key="1">
    <citation type="submission" date="2014-04" db="EMBL/GenBank/DDBJ databases">
        <authorList>
            <consortium name="International Citrus Genome Consortium"/>
            <person name="Gmitter F."/>
            <person name="Chen C."/>
            <person name="Farmerie W."/>
            <person name="Harkins T."/>
            <person name="Desany B."/>
            <person name="Mohiuddin M."/>
            <person name="Kodira C."/>
            <person name="Borodovsky M."/>
            <person name="Lomsadze A."/>
            <person name="Burns P."/>
            <person name="Jenkins J."/>
            <person name="Prochnik S."/>
            <person name="Shu S."/>
            <person name="Chapman J."/>
            <person name="Pitluck S."/>
            <person name="Schmutz J."/>
            <person name="Rokhsar D."/>
        </authorList>
    </citation>
    <scope>NUCLEOTIDE SEQUENCE</scope>
</reference>